<dbReference type="PANTHER" id="PTHR31225">
    <property type="entry name" value="OS04G0344100 PROTEIN-RELATED"/>
    <property type="match status" value="1"/>
</dbReference>
<protein>
    <recommendedName>
        <fullName evidence="2">Terpene synthase metal-binding domain-containing protein</fullName>
    </recommendedName>
</protein>
<dbReference type="GO" id="GO:0010333">
    <property type="term" value="F:terpene synthase activity"/>
    <property type="evidence" value="ECO:0007669"/>
    <property type="project" value="InterPro"/>
</dbReference>
<organism evidence="3 4">
    <name type="scientific">Fraxinus pennsylvanica</name>
    <dbReference type="NCBI Taxonomy" id="56036"/>
    <lineage>
        <taxon>Eukaryota</taxon>
        <taxon>Viridiplantae</taxon>
        <taxon>Streptophyta</taxon>
        <taxon>Embryophyta</taxon>
        <taxon>Tracheophyta</taxon>
        <taxon>Spermatophyta</taxon>
        <taxon>Magnoliopsida</taxon>
        <taxon>eudicotyledons</taxon>
        <taxon>Gunneridae</taxon>
        <taxon>Pentapetalae</taxon>
        <taxon>asterids</taxon>
        <taxon>lamiids</taxon>
        <taxon>Lamiales</taxon>
        <taxon>Oleaceae</taxon>
        <taxon>Oleeae</taxon>
        <taxon>Fraxinus</taxon>
    </lineage>
</organism>
<sequence length="144" mass="16069">MQTKVIAMLSVIDDIYDIYGTLDELTLLMDAIEREIIPCSLRDRGDIGELVSKEAFEWVASDPLILQGSEIIGRLMNNLFEQKTSAVGCYMNQNNGASKEEAFAEIQKSSYECMENHKPRKSSSCCANGFPRASYCQSCTGLTY</sequence>
<dbReference type="GO" id="GO:0016114">
    <property type="term" value="P:terpenoid biosynthetic process"/>
    <property type="evidence" value="ECO:0007669"/>
    <property type="project" value="InterPro"/>
</dbReference>
<proteinExistence type="predicted"/>
<dbReference type="InterPro" id="IPR050148">
    <property type="entry name" value="Terpene_synthase-like"/>
</dbReference>
<evidence type="ECO:0000259" key="2">
    <source>
        <dbReference type="Pfam" id="PF03936"/>
    </source>
</evidence>
<dbReference type="Gene3D" id="1.10.600.10">
    <property type="entry name" value="Farnesyl Diphosphate Synthase"/>
    <property type="match status" value="2"/>
</dbReference>
<keyword evidence="4" id="KW-1185">Reference proteome</keyword>
<dbReference type="AlphaFoldDB" id="A0AAD1YTF7"/>
<dbReference type="EMBL" id="OU503037">
    <property type="protein sequence ID" value="CAI9756938.1"/>
    <property type="molecule type" value="Genomic_DNA"/>
</dbReference>
<gene>
    <name evidence="3" type="ORF">FPE_LOCUS4368</name>
</gene>
<feature type="domain" description="Terpene synthase metal-binding" evidence="2">
    <location>
        <begin position="1"/>
        <end position="34"/>
    </location>
</feature>
<dbReference type="Proteomes" id="UP000834106">
    <property type="component" value="Chromosome 2"/>
</dbReference>
<dbReference type="SUPFAM" id="SSF48576">
    <property type="entry name" value="Terpenoid synthases"/>
    <property type="match status" value="1"/>
</dbReference>
<reference evidence="3" key="1">
    <citation type="submission" date="2023-05" db="EMBL/GenBank/DDBJ databases">
        <authorList>
            <person name="Huff M."/>
        </authorList>
    </citation>
    <scope>NUCLEOTIDE SEQUENCE</scope>
</reference>
<dbReference type="InterPro" id="IPR005630">
    <property type="entry name" value="Terpene_synthase_metal-bd"/>
</dbReference>
<evidence type="ECO:0000313" key="3">
    <source>
        <dbReference type="EMBL" id="CAI9756938.1"/>
    </source>
</evidence>
<evidence type="ECO:0000313" key="4">
    <source>
        <dbReference type="Proteomes" id="UP000834106"/>
    </source>
</evidence>
<name>A0AAD1YTF7_9LAMI</name>
<dbReference type="InterPro" id="IPR008949">
    <property type="entry name" value="Isoprenoid_synthase_dom_sf"/>
</dbReference>
<feature type="domain" description="Terpene synthase metal-binding" evidence="2">
    <location>
        <begin position="49"/>
        <end position="111"/>
    </location>
</feature>
<dbReference type="GO" id="GO:0000287">
    <property type="term" value="F:magnesium ion binding"/>
    <property type="evidence" value="ECO:0007669"/>
    <property type="project" value="InterPro"/>
</dbReference>
<evidence type="ECO:0000256" key="1">
    <source>
        <dbReference type="ARBA" id="ARBA00022723"/>
    </source>
</evidence>
<dbReference type="Pfam" id="PF03936">
    <property type="entry name" value="Terpene_synth_C"/>
    <property type="match status" value="2"/>
</dbReference>
<accession>A0AAD1YTF7</accession>
<keyword evidence="1" id="KW-0479">Metal-binding</keyword>